<protein>
    <submittedName>
        <fullName evidence="1">Unannotated protein</fullName>
    </submittedName>
</protein>
<gene>
    <name evidence="1" type="ORF">UFOPK4080_00458</name>
</gene>
<accession>A0A6J5YWH4</accession>
<proteinExistence type="predicted"/>
<name>A0A6J5YWH4_9ZZZZ</name>
<dbReference type="EMBL" id="CAESAG010000052">
    <property type="protein sequence ID" value="CAB4334681.1"/>
    <property type="molecule type" value="Genomic_DNA"/>
</dbReference>
<reference evidence="1" key="1">
    <citation type="submission" date="2020-05" db="EMBL/GenBank/DDBJ databases">
        <authorList>
            <person name="Chiriac C."/>
            <person name="Salcher M."/>
            <person name="Ghai R."/>
            <person name="Kavagutti S V."/>
        </authorList>
    </citation>
    <scope>NUCLEOTIDE SEQUENCE</scope>
</reference>
<dbReference type="AlphaFoldDB" id="A0A6J5YWH4"/>
<sequence length="101" mass="10227">MPLSIAGDDAEKSASTLLGRTVITAVPCETLDLTVVDPPKTDCVAVRSAATSIASVMIPESVSTETRAATSLPKACDAIRTAVGDFSLTRFASASADAATP</sequence>
<organism evidence="1">
    <name type="scientific">freshwater metagenome</name>
    <dbReference type="NCBI Taxonomy" id="449393"/>
    <lineage>
        <taxon>unclassified sequences</taxon>
        <taxon>metagenomes</taxon>
        <taxon>ecological metagenomes</taxon>
    </lineage>
</organism>
<evidence type="ECO:0000313" key="1">
    <source>
        <dbReference type="EMBL" id="CAB4334681.1"/>
    </source>
</evidence>